<evidence type="ECO:0000256" key="6">
    <source>
        <dbReference type="ARBA" id="ARBA00022741"/>
    </source>
</evidence>
<comment type="similarity">
    <text evidence="17">Belongs to the NnrD/CARKD family.</text>
</comment>
<keyword evidence="10 17" id="KW-0520">NAD</keyword>
<evidence type="ECO:0000256" key="13">
    <source>
        <dbReference type="ARBA" id="ARBA00023268"/>
    </source>
</evidence>
<dbReference type="Pfam" id="PF03853">
    <property type="entry name" value="YjeF_N"/>
    <property type="match status" value="1"/>
</dbReference>
<dbReference type="Pfam" id="PF01256">
    <property type="entry name" value="Carb_kinase"/>
    <property type="match status" value="1"/>
</dbReference>
<evidence type="ECO:0000313" key="22">
    <source>
        <dbReference type="EMBL" id="MBB6091457.1"/>
    </source>
</evidence>
<dbReference type="AlphaFoldDB" id="A0A841HF09"/>
<organism evidence="22 23">
    <name type="scientific">Povalibacter uvarum</name>
    <dbReference type="NCBI Taxonomy" id="732238"/>
    <lineage>
        <taxon>Bacteria</taxon>
        <taxon>Pseudomonadati</taxon>
        <taxon>Pseudomonadota</taxon>
        <taxon>Gammaproteobacteria</taxon>
        <taxon>Steroidobacterales</taxon>
        <taxon>Steroidobacteraceae</taxon>
        <taxon>Povalibacter</taxon>
    </lineage>
</organism>
<feature type="binding site" evidence="17">
    <location>
        <position position="368"/>
    </location>
    <ligand>
        <name>(6S)-NADPHX</name>
        <dbReference type="ChEBI" id="CHEBI:64076"/>
    </ligand>
</feature>
<evidence type="ECO:0000256" key="17">
    <source>
        <dbReference type="HAMAP-Rule" id="MF_01965"/>
    </source>
</evidence>
<feature type="binding site" evidence="18">
    <location>
        <position position="63"/>
    </location>
    <ligand>
        <name>K(+)</name>
        <dbReference type="ChEBI" id="CHEBI:29103"/>
    </ligand>
</feature>
<sequence>MVPLPLAIHTAEQVRSLDRHAIAQLGIPGYTLMTSAGEAALTTLRSYWPAAQRIAVLCGPGNNAGDGYVLARLARARRLDVSVVAMTDPRSLRGDAQRAWSDFVAEGGVTREWSDDCLDNAEIVVDAIFGIGLSRTLDGSMCERIRRINECRASILALDIPSGLDADTGHIHGAVIHAERTLTFMGLKLGFYLGEGPNCTGIVMFDGLELPTAAFSHVDPSALRIGDDALARLLPRRRRTTHKGQQGHVLIVAGGPGMAGAARLAGEAALRVGAGLVTVATRPENVAAIVGQRPELICRGIERVDELTPLLERADVLAIGPGLGQDDWAQALVNHSIRLALPTVIDADGINLLAQSPSKGEHRILTPHPGEAGRLLGISTAQVQSDRLAAARGIVDRYGGTVVLKGAGTLVVERNALPSICDQGNPGMASPGMGDVLTGVIAGIAAQTAELAEAARAGVLVHAMAGDMAARRGERGLLASDLFNYLPTCVNPTQRF</sequence>
<comment type="similarity">
    <text evidence="4 19">In the C-terminal section; belongs to the NnrD/CARKD family.</text>
</comment>
<keyword evidence="13" id="KW-0511">Multifunctional enzyme</keyword>
<keyword evidence="23" id="KW-1185">Reference proteome</keyword>
<gene>
    <name evidence="18" type="primary">nnrE</name>
    <name evidence="17" type="synonym">nnrD</name>
    <name evidence="22" type="ORF">HNQ60_000303</name>
</gene>
<accession>A0A841HF09</accession>
<evidence type="ECO:0000256" key="18">
    <source>
        <dbReference type="HAMAP-Rule" id="MF_01966"/>
    </source>
</evidence>
<feature type="binding site" evidence="18">
    <location>
        <position position="159"/>
    </location>
    <ligand>
        <name>(6S)-NADPHX</name>
        <dbReference type="ChEBI" id="CHEBI:64076"/>
    </ligand>
</feature>
<dbReference type="NCBIfam" id="TIGR00196">
    <property type="entry name" value="yjeF_cterm"/>
    <property type="match status" value="1"/>
</dbReference>
<dbReference type="EMBL" id="JACHHZ010000001">
    <property type="protein sequence ID" value="MBB6091457.1"/>
    <property type="molecule type" value="Genomic_DNA"/>
</dbReference>
<comment type="caution">
    <text evidence="22">The sequence shown here is derived from an EMBL/GenBank/DDBJ whole genome shotgun (WGS) entry which is preliminary data.</text>
</comment>
<dbReference type="InterPro" id="IPR004443">
    <property type="entry name" value="YjeF_N_dom"/>
</dbReference>
<keyword evidence="6 17" id="KW-0547">Nucleotide-binding</keyword>
<evidence type="ECO:0000313" key="23">
    <source>
        <dbReference type="Proteomes" id="UP000588068"/>
    </source>
</evidence>
<protein>
    <recommendedName>
        <fullName evidence="19">Bifunctional NAD(P)H-hydrate repair enzyme</fullName>
    </recommendedName>
    <alternativeName>
        <fullName evidence="19">Nicotinamide nucleotide repair protein</fullName>
    </alternativeName>
    <domain>
        <recommendedName>
            <fullName evidence="19">ADP-dependent (S)-NAD(P)H-hydrate dehydratase</fullName>
            <ecNumber evidence="19">4.2.1.136</ecNumber>
        </recommendedName>
        <alternativeName>
            <fullName evidence="19">ADP-dependent NAD(P)HX dehydratase</fullName>
        </alternativeName>
    </domain>
    <domain>
        <recommendedName>
            <fullName evidence="19">NAD(P)H-hydrate epimerase</fullName>
            <ecNumber evidence="19">5.1.99.6</ecNumber>
        </recommendedName>
    </domain>
</protein>
<keyword evidence="7 17" id="KW-0067">ATP-binding</keyword>
<evidence type="ECO:0000256" key="1">
    <source>
        <dbReference type="ARBA" id="ARBA00000013"/>
    </source>
</evidence>
<evidence type="ECO:0000256" key="7">
    <source>
        <dbReference type="ARBA" id="ARBA00022840"/>
    </source>
</evidence>
<dbReference type="Gene3D" id="3.40.1190.20">
    <property type="match status" value="1"/>
</dbReference>
<feature type="binding site" evidence="18">
    <location>
        <begin position="130"/>
        <end position="136"/>
    </location>
    <ligand>
        <name>(6S)-NADPHX</name>
        <dbReference type="ChEBI" id="CHEBI:64076"/>
    </ligand>
</feature>
<dbReference type="NCBIfam" id="TIGR00197">
    <property type="entry name" value="yjeF_nterm"/>
    <property type="match status" value="1"/>
</dbReference>
<dbReference type="InterPro" id="IPR036652">
    <property type="entry name" value="YjeF_N_dom_sf"/>
</dbReference>
<feature type="binding site" evidence="17">
    <location>
        <position position="434"/>
    </location>
    <ligand>
        <name>AMP</name>
        <dbReference type="ChEBI" id="CHEBI:456215"/>
    </ligand>
</feature>
<evidence type="ECO:0000256" key="15">
    <source>
        <dbReference type="ARBA" id="ARBA00048238"/>
    </source>
</evidence>
<dbReference type="EC" id="4.2.1.136" evidence="19"/>
<feature type="binding site" evidence="17">
    <location>
        <begin position="405"/>
        <end position="409"/>
    </location>
    <ligand>
        <name>AMP</name>
        <dbReference type="ChEBI" id="CHEBI:456215"/>
    </ligand>
</feature>
<dbReference type="GO" id="GO:0046872">
    <property type="term" value="F:metal ion binding"/>
    <property type="evidence" value="ECO:0007669"/>
    <property type="project" value="UniProtKB-UniRule"/>
</dbReference>
<comment type="catalytic activity">
    <reaction evidence="15 17 19">
        <text>(6S)-NADHX + ADP = AMP + phosphate + NADH + H(+)</text>
        <dbReference type="Rhea" id="RHEA:32223"/>
        <dbReference type="ChEBI" id="CHEBI:15378"/>
        <dbReference type="ChEBI" id="CHEBI:43474"/>
        <dbReference type="ChEBI" id="CHEBI:57945"/>
        <dbReference type="ChEBI" id="CHEBI:64074"/>
        <dbReference type="ChEBI" id="CHEBI:456215"/>
        <dbReference type="ChEBI" id="CHEBI:456216"/>
        <dbReference type="EC" id="4.2.1.136"/>
    </reaction>
</comment>
<evidence type="ECO:0000259" key="21">
    <source>
        <dbReference type="PROSITE" id="PS51385"/>
    </source>
</evidence>
<comment type="function">
    <text evidence="17">Catalyzes the dehydration of the S-form of NAD(P)HX at the expense of ADP, which is converted to AMP. Together with NAD(P)HX epimerase, which catalyzes the epimerization of the S- and R-forms, the enzyme allows the repair of both epimers of NAD(P)HX, a damaged form of NAD(P)H that is a result of enzymatic or heat-dependent hydration.</text>
</comment>
<evidence type="ECO:0000256" key="14">
    <source>
        <dbReference type="ARBA" id="ARBA00025153"/>
    </source>
</evidence>
<comment type="function">
    <text evidence="14 19">Bifunctional enzyme that catalyzes the epimerization of the S- and R-forms of NAD(P)HX and the dehydration of the S-form of NAD(P)HX at the expense of ADP, which is converted to AMP. This allows the repair of both epimers of NAD(P)HX, a damaged form of NAD(P)H that is a result of enzymatic or heat-dependent hydration.</text>
</comment>
<evidence type="ECO:0000256" key="8">
    <source>
        <dbReference type="ARBA" id="ARBA00022857"/>
    </source>
</evidence>
<evidence type="ECO:0000256" key="19">
    <source>
        <dbReference type="PIRNR" id="PIRNR017184"/>
    </source>
</evidence>
<dbReference type="RefSeq" id="WP_184329256.1">
    <property type="nucleotide sequence ID" value="NZ_JACHHZ010000001.1"/>
</dbReference>
<dbReference type="PROSITE" id="PS51383">
    <property type="entry name" value="YJEF_C_3"/>
    <property type="match status" value="1"/>
</dbReference>
<name>A0A841HF09_9GAMM</name>
<dbReference type="CDD" id="cd01171">
    <property type="entry name" value="YXKO-related"/>
    <property type="match status" value="1"/>
</dbReference>
<dbReference type="Proteomes" id="UP000588068">
    <property type="component" value="Unassembled WGS sequence"/>
</dbReference>
<dbReference type="PIRSF" id="PIRSF017184">
    <property type="entry name" value="Nnr"/>
    <property type="match status" value="1"/>
</dbReference>
<feature type="binding site" evidence="18">
    <location>
        <position position="126"/>
    </location>
    <ligand>
        <name>K(+)</name>
        <dbReference type="ChEBI" id="CHEBI:29103"/>
    </ligand>
</feature>
<dbReference type="PANTHER" id="PTHR12592">
    <property type="entry name" value="ATP-DEPENDENT (S)-NAD(P)H-HYDRATE DEHYDRATASE FAMILY MEMBER"/>
    <property type="match status" value="1"/>
</dbReference>
<reference evidence="22 23" key="1">
    <citation type="submission" date="2020-08" db="EMBL/GenBank/DDBJ databases">
        <title>Genomic Encyclopedia of Type Strains, Phase IV (KMG-IV): sequencing the most valuable type-strain genomes for metagenomic binning, comparative biology and taxonomic classification.</title>
        <authorList>
            <person name="Goeker M."/>
        </authorList>
    </citation>
    <scope>NUCLEOTIDE SEQUENCE [LARGE SCALE GENOMIC DNA]</scope>
    <source>
        <strain evidence="22 23">DSM 26723</strain>
    </source>
</reference>
<evidence type="ECO:0000256" key="3">
    <source>
        <dbReference type="ARBA" id="ARBA00006001"/>
    </source>
</evidence>
<dbReference type="InterPro" id="IPR000631">
    <property type="entry name" value="CARKD"/>
</dbReference>
<keyword evidence="12 17" id="KW-0456">Lyase</keyword>
<comment type="catalytic activity">
    <reaction evidence="2 18 19">
        <text>(6R)-NADPHX = (6S)-NADPHX</text>
        <dbReference type="Rhea" id="RHEA:32227"/>
        <dbReference type="ChEBI" id="CHEBI:64076"/>
        <dbReference type="ChEBI" id="CHEBI:64077"/>
        <dbReference type="EC" id="5.1.99.6"/>
    </reaction>
</comment>
<proteinExistence type="inferred from homology"/>
<dbReference type="GO" id="GO:0052855">
    <property type="term" value="F:ADP-dependent NAD(P)H-hydrate dehydratase activity"/>
    <property type="evidence" value="ECO:0007669"/>
    <property type="project" value="UniProtKB-UniRule"/>
</dbReference>
<keyword evidence="11 18" id="KW-0413">Isomerase</keyword>
<comment type="similarity">
    <text evidence="18">Belongs to the NnrE/AIBP family.</text>
</comment>
<comment type="cofactor">
    <cofactor evidence="18 19">
        <name>K(+)</name>
        <dbReference type="ChEBI" id="CHEBI:29103"/>
    </cofactor>
    <text evidence="18 19">Binds 1 potassium ion per subunit.</text>
</comment>
<dbReference type="HAMAP" id="MF_01965">
    <property type="entry name" value="NADHX_dehydratase"/>
    <property type="match status" value="1"/>
</dbReference>
<keyword evidence="9 18" id="KW-0630">Potassium</keyword>
<dbReference type="PROSITE" id="PS51385">
    <property type="entry name" value="YJEF_N"/>
    <property type="match status" value="1"/>
</dbReference>
<evidence type="ECO:0000259" key="20">
    <source>
        <dbReference type="PROSITE" id="PS51383"/>
    </source>
</evidence>
<dbReference type="Gene3D" id="3.40.50.10260">
    <property type="entry name" value="YjeF N-terminal domain"/>
    <property type="match status" value="1"/>
</dbReference>
<evidence type="ECO:0000256" key="12">
    <source>
        <dbReference type="ARBA" id="ARBA00023239"/>
    </source>
</evidence>
<comment type="similarity">
    <text evidence="3 19">In the N-terminal section; belongs to the NnrE/AIBP family.</text>
</comment>
<evidence type="ECO:0000256" key="5">
    <source>
        <dbReference type="ARBA" id="ARBA00022723"/>
    </source>
</evidence>
<dbReference type="PANTHER" id="PTHR12592:SF0">
    <property type="entry name" value="ATP-DEPENDENT (S)-NAD(P)H-HYDRATE DEHYDRATASE"/>
    <property type="match status" value="1"/>
</dbReference>
<dbReference type="InterPro" id="IPR029056">
    <property type="entry name" value="Ribokinase-like"/>
</dbReference>
<dbReference type="EC" id="5.1.99.6" evidence="19"/>
<comment type="function">
    <text evidence="18">Catalyzes the epimerization of the S- and R-forms of NAD(P)HX, a damaged form of NAD(P)H that is a result of enzymatic or heat-dependent hydration. This is a prerequisite for the S-specific NAD(P)H-hydrate dehydratase to allow the repair of both epimers of NAD(P)HX.</text>
</comment>
<dbReference type="GO" id="GO:0052856">
    <property type="term" value="F:NAD(P)HX epimerase activity"/>
    <property type="evidence" value="ECO:0007669"/>
    <property type="project" value="UniProtKB-UniRule"/>
</dbReference>
<dbReference type="SUPFAM" id="SSF53613">
    <property type="entry name" value="Ribokinase-like"/>
    <property type="match status" value="1"/>
</dbReference>
<dbReference type="GO" id="GO:0046496">
    <property type="term" value="P:nicotinamide nucleotide metabolic process"/>
    <property type="evidence" value="ECO:0007669"/>
    <property type="project" value="UniProtKB-UniRule"/>
</dbReference>
<dbReference type="SUPFAM" id="SSF64153">
    <property type="entry name" value="YjeF N-terminal domain-like"/>
    <property type="match status" value="1"/>
</dbReference>
<keyword evidence="5 18" id="KW-0479">Metal-binding</keyword>
<evidence type="ECO:0000256" key="11">
    <source>
        <dbReference type="ARBA" id="ARBA00023235"/>
    </source>
</evidence>
<feature type="binding site" evidence="17">
    <location>
        <position position="435"/>
    </location>
    <ligand>
        <name>(6S)-NADPHX</name>
        <dbReference type="ChEBI" id="CHEBI:64076"/>
    </ligand>
</feature>
<comment type="subunit">
    <text evidence="17">Homotetramer.</text>
</comment>
<comment type="catalytic activity">
    <reaction evidence="1 18 19">
        <text>(6R)-NADHX = (6S)-NADHX</text>
        <dbReference type="Rhea" id="RHEA:32215"/>
        <dbReference type="ChEBI" id="CHEBI:64074"/>
        <dbReference type="ChEBI" id="CHEBI:64075"/>
        <dbReference type="EC" id="5.1.99.6"/>
    </reaction>
</comment>
<dbReference type="InterPro" id="IPR030677">
    <property type="entry name" value="Nnr"/>
</dbReference>
<evidence type="ECO:0000256" key="9">
    <source>
        <dbReference type="ARBA" id="ARBA00022958"/>
    </source>
</evidence>
<dbReference type="GO" id="GO:0005524">
    <property type="term" value="F:ATP binding"/>
    <property type="evidence" value="ECO:0007669"/>
    <property type="project" value="UniProtKB-UniRule"/>
</dbReference>
<comment type="cofactor">
    <cofactor evidence="17">
        <name>Mg(2+)</name>
        <dbReference type="ChEBI" id="CHEBI:18420"/>
    </cofactor>
</comment>
<dbReference type="GO" id="GO:0110051">
    <property type="term" value="P:metabolite repair"/>
    <property type="evidence" value="ECO:0007669"/>
    <property type="project" value="TreeGrafter"/>
</dbReference>
<comment type="caution">
    <text evidence="18">Lacks conserved residue(s) required for the propagation of feature annotation.</text>
</comment>
<feature type="binding site" evidence="17">
    <location>
        <position position="261"/>
    </location>
    <ligand>
        <name>(6S)-NADPHX</name>
        <dbReference type="ChEBI" id="CHEBI:64076"/>
    </ligand>
</feature>
<dbReference type="HAMAP" id="MF_01966">
    <property type="entry name" value="NADHX_epimerase"/>
    <property type="match status" value="1"/>
</dbReference>
<feature type="binding site" evidence="17">
    <location>
        <position position="322"/>
    </location>
    <ligand>
        <name>(6S)-NADPHX</name>
        <dbReference type="ChEBI" id="CHEBI:64076"/>
    </ligand>
</feature>
<feature type="domain" description="YjeF C-terminal" evidence="20">
    <location>
        <begin position="226"/>
        <end position="493"/>
    </location>
</feature>
<keyword evidence="8 17" id="KW-0521">NADP</keyword>
<feature type="domain" description="YjeF N-terminal" evidence="21">
    <location>
        <begin position="14"/>
        <end position="216"/>
    </location>
</feature>
<evidence type="ECO:0000256" key="2">
    <source>
        <dbReference type="ARBA" id="ARBA00000909"/>
    </source>
</evidence>
<feature type="binding site" evidence="18">
    <location>
        <position position="162"/>
    </location>
    <ligand>
        <name>K(+)</name>
        <dbReference type="ChEBI" id="CHEBI:29103"/>
    </ligand>
</feature>
<evidence type="ECO:0000256" key="10">
    <source>
        <dbReference type="ARBA" id="ARBA00023027"/>
    </source>
</evidence>
<evidence type="ECO:0000256" key="16">
    <source>
        <dbReference type="ARBA" id="ARBA00049209"/>
    </source>
</evidence>
<comment type="catalytic activity">
    <reaction evidence="16 17 19">
        <text>(6S)-NADPHX + ADP = AMP + phosphate + NADPH + H(+)</text>
        <dbReference type="Rhea" id="RHEA:32235"/>
        <dbReference type="ChEBI" id="CHEBI:15378"/>
        <dbReference type="ChEBI" id="CHEBI:43474"/>
        <dbReference type="ChEBI" id="CHEBI:57783"/>
        <dbReference type="ChEBI" id="CHEBI:64076"/>
        <dbReference type="ChEBI" id="CHEBI:456215"/>
        <dbReference type="ChEBI" id="CHEBI:456216"/>
        <dbReference type="EC" id="4.2.1.136"/>
    </reaction>
</comment>
<evidence type="ECO:0000256" key="4">
    <source>
        <dbReference type="ARBA" id="ARBA00009524"/>
    </source>
</evidence>